<dbReference type="SUPFAM" id="SSF46689">
    <property type="entry name" value="Homeodomain-like"/>
    <property type="match status" value="1"/>
</dbReference>
<evidence type="ECO:0000259" key="3">
    <source>
        <dbReference type="PROSITE" id="PS50977"/>
    </source>
</evidence>
<dbReference type="PROSITE" id="PS50977">
    <property type="entry name" value="HTH_TETR_2"/>
    <property type="match status" value="1"/>
</dbReference>
<dbReference type="InterPro" id="IPR039532">
    <property type="entry name" value="TetR_C_Firmicutes"/>
</dbReference>
<dbReference type="InterPro" id="IPR009057">
    <property type="entry name" value="Homeodomain-like_sf"/>
</dbReference>
<accession>A0ABS8EVB1</accession>
<evidence type="ECO:0000313" key="5">
    <source>
        <dbReference type="Proteomes" id="UP001299235"/>
    </source>
</evidence>
<feature type="domain" description="HTH tetR-type" evidence="3">
    <location>
        <begin position="5"/>
        <end position="65"/>
    </location>
</feature>
<feature type="DNA-binding region" description="H-T-H motif" evidence="2">
    <location>
        <begin position="28"/>
        <end position="47"/>
    </location>
</feature>
<dbReference type="Pfam" id="PF14278">
    <property type="entry name" value="TetR_C_8"/>
    <property type="match status" value="1"/>
</dbReference>
<dbReference type="PANTHER" id="PTHR43479:SF7">
    <property type="entry name" value="TETR-FAMILY TRANSCRIPTIONAL REGULATOR"/>
    <property type="match status" value="1"/>
</dbReference>
<dbReference type="Gene3D" id="1.10.357.10">
    <property type="entry name" value="Tetracycline Repressor, domain 2"/>
    <property type="match status" value="1"/>
</dbReference>
<dbReference type="InterPro" id="IPR001647">
    <property type="entry name" value="HTH_TetR"/>
</dbReference>
<keyword evidence="1 2" id="KW-0238">DNA-binding</keyword>
<sequence>MEKNEKTKYKLAEAMKECMKTSKVDAITVKQLAEKCGLTRQTFYRNFLDKFDLINWYFGKILDQSFEHMGRGTSVYDALVRKFTYIEQEKQFFAAAFRYDEQNSLREHDFELILAFYENLIQEKTGCKMKEEMHDLLEMYCRSSVYMTVKWVLGKKMAAPEGLAELMVEAMPVKLKELFEKLDMVR</sequence>
<dbReference type="EMBL" id="JAJEQE010000021">
    <property type="protein sequence ID" value="MCC2149136.1"/>
    <property type="molecule type" value="Genomic_DNA"/>
</dbReference>
<proteinExistence type="predicted"/>
<protein>
    <submittedName>
        <fullName evidence="4">TetR family transcriptional regulator C-terminal domain-containing protein</fullName>
    </submittedName>
</protein>
<dbReference type="Proteomes" id="UP001299235">
    <property type="component" value="Unassembled WGS sequence"/>
</dbReference>
<dbReference type="RefSeq" id="WP_173866359.1">
    <property type="nucleotide sequence ID" value="NZ_JBBNIK010000073.1"/>
</dbReference>
<dbReference type="InterPro" id="IPR050624">
    <property type="entry name" value="HTH-type_Tx_Regulator"/>
</dbReference>
<gene>
    <name evidence="4" type="ORF">LKD42_07685</name>
</gene>
<evidence type="ECO:0000256" key="1">
    <source>
        <dbReference type="ARBA" id="ARBA00023125"/>
    </source>
</evidence>
<dbReference type="PANTHER" id="PTHR43479">
    <property type="entry name" value="ACREF/ENVCD OPERON REPRESSOR-RELATED"/>
    <property type="match status" value="1"/>
</dbReference>
<keyword evidence="5" id="KW-1185">Reference proteome</keyword>
<name>A0ABS8EVB1_9FIRM</name>
<comment type="caution">
    <text evidence="4">The sequence shown here is derived from an EMBL/GenBank/DDBJ whole genome shotgun (WGS) entry which is preliminary data.</text>
</comment>
<evidence type="ECO:0000313" key="4">
    <source>
        <dbReference type="EMBL" id="MCC2149136.1"/>
    </source>
</evidence>
<organism evidence="4 5">
    <name type="scientific">Hominisplanchenecus faecis</name>
    <dbReference type="NCBI Taxonomy" id="2885351"/>
    <lineage>
        <taxon>Bacteria</taxon>
        <taxon>Bacillati</taxon>
        <taxon>Bacillota</taxon>
        <taxon>Clostridia</taxon>
        <taxon>Lachnospirales</taxon>
        <taxon>Lachnospiraceae</taxon>
        <taxon>Hominisplanchenecus</taxon>
    </lineage>
</organism>
<reference evidence="4 5" key="1">
    <citation type="submission" date="2021-10" db="EMBL/GenBank/DDBJ databases">
        <title>Anaerobic single-cell dispensing facilitates the cultivation of human gut bacteria.</title>
        <authorList>
            <person name="Afrizal A."/>
        </authorList>
    </citation>
    <scope>NUCLEOTIDE SEQUENCE [LARGE SCALE GENOMIC DNA]</scope>
    <source>
        <strain evidence="4 5">CLA-AA-H246</strain>
    </source>
</reference>
<evidence type="ECO:0000256" key="2">
    <source>
        <dbReference type="PROSITE-ProRule" id="PRU00335"/>
    </source>
</evidence>